<organism evidence="2 3">
    <name type="scientific">Nesterenkonia flava</name>
    <dbReference type="NCBI Taxonomy" id="469799"/>
    <lineage>
        <taxon>Bacteria</taxon>
        <taxon>Bacillati</taxon>
        <taxon>Actinomycetota</taxon>
        <taxon>Actinomycetes</taxon>
        <taxon>Micrococcales</taxon>
        <taxon>Micrococcaceae</taxon>
        <taxon>Nesterenkonia</taxon>
    </lineage>
</organism>
<gene>
    <name evidence="2" type="ORF">RH857_04590</name>
</gene>
<name>A0ABU1FT54_9MICC</name>
<dbReference type="EMBL" id="JAVKGT010000008">
    <property type="protein sequence ID" value="MDR5711412.1"/>
    <property type="molecule type" value="Genomic_DNA"/>
</dbReference>
<protein>
    <recommendedName>
        <fullName evidence="4">Phage head morphogenesis domain-containing protein</fullName>
    </recommendedName>
</protein>
<evidence type="ECO:0000256" key="1">
    <source>
        <dbReference type="SAM" id="MobiDB-lite"/>
    </source>
</evidence>
<evidence type="ECO:0008006" key="4">
    <source>
        <dbReference type="Google" id="ProtNLM"/>
    </source>
</evidence>
<evidence type="ECO:0000313" key="2">
    <source>
        <dbReference type="EMBL" id="MDR5711412.1"/>
    </source>
</evidence>
<feature type="compositionally biased region" description="Polar residues" evidence="1">
    <location>
        <begin position="155"/>
        <end position="170"/>
    </location>
</feature>
<feature type="region of interest" description="Disordered" evidence="1">
    <location>
        <begin position="154"/>
        <end position="175"/>
    </location>
</feature>
<dbReference type="Proteomes" id="UP001260872">
    <property type="component" value="Unassembled WGS sequence"/>
</dbReference>
<dbReference type="RefSeq" id="WP_310536794.1">
    <property type="nucleotide sequence ID" value="NZ_BAAAOC010000022.1"/>
</dbReference>
<sequence length="313" mass="34489">MTPPFTVRDQLTLAALLAADEDQQLIFLQDQHAAGLAPSNATRPLHEHELRAQARFADLESDRDAAIAQLEPELQALHDLIKDTYTRELFGDDDDPDAELPADEAIQRVHHLTTHQPEEVQEAEQRLLPVIAGVLAAQYVLGGRRVIQEAERQGIPTSNTTPSQVGSETFQPGARAVTTHPWRRIGGKVEETFTRPETITRGSVSRRDVNRIMDTIVVDGTKDEARQQINGVGGIGRIETVEANDELEPDEIWASAIMDGYACESCGGFDGVYFATLEEARSYFPQGQNIMCQGGGRCRCLLVFIFRDPSASA</sequence>
<reference evidence="3" key="1">
    <citation type="submission" date="2023-07" db="EMBL/GenBank/DDBJ databases">
        <title>Description of three actinobacteria isolated from air of manufacturing shop in a pharmaceutical factory.</title>
        <authorList>
            <person name="Zhang D.-F."/>
        </authorList>
    </citation>
    <scope>NUCLEOTIDE SEQUENCE [LARGE SCALE GENOMIC DNA]</scope>
    <source>
        <strain evidence="3">CCTCC AB 207010</strain>
    </source>
</reference>
<comment type="caution">
    <text evidence="2">The sequence shown here is derived from an EMBL/GenBank/DDBJ whole genome shotgun (WGS) entry which is preliminary data.</text>
</comment>
<evidence type="ECO:0000313" key="3">
    <source>
        <dbReference type="Proteomes" id="UP001260872"/>
    </source>
</evidence>
<proteinExistence type="predicted"/>
<accession>A0ABU1FT54</accession>
<keyword evidence="3" id="KW-1185">Reference proteome</keyword>